<gene>
    <name evidence="2" type="ORF">BaRGS_00011604</name>
</gene>
<accession>A0ABD0LCA6</accession>
<protein>
    <submittedName>
        <fullName evidence="2">Uncharacterized protein</fullName>
    </submittedName>
</protein>
<dbReference type="Proteomes" id="UP001519460">
    <property type="component" value="Unassembled WGS sequence"/>
</dbReference>
<sequence length="64" mass="6890">NPLPQLCWVTLTLMRSRKGTTKKTTHAGLKAGASHGEKKGARWSGGKNSSGQRNKRGGSGIRTW</sequence>
<reference evidence="2 3" key="1">
    <citation type="journal article" date="2023" name="Sci. Data">
        <title>Genome assembly of the Korean intertidal mud-creeper Batillaria attramentaria.</title>
        <authorList>
            <person name="Patra A.K."/>
            <person name="Ho P.T."/>
            <person name="Jun S."/>
            <person name="Lee S.J."/>
            <person name="Kim Y."/>
            <person name="Won Y.J."/>
        </authorList>
    </citation>
    <scope>NUCLEOTIDE SEQUENCE [LARGE SCALE GENOMIC DNA]</scope>
    <source>
        <strain evidence="2">Wonlab-2016</strain>
    </source>
</reference>
<dbReference type="EMBL" id="JACVVK020000061">
    <property type="protein sequence ID" value="KAK7497074.1"/>
    <property type="molecule type" value="Genomic_DNA"/>
</dbReference>
<name>A0ABD0LCA6_9CAEN</name>
<organism evidence="2 3">
    <name type="scientific">Batillaria attramentaria</name>
    <dbReference type="NCBI Taxonomy" id="370345"/>
    <lineage>
        <taxon>Eukaryota</taxon>
        <taxon>Metazoa</taxon>
        <taxon>Spiralia</taxon>
        <taxon>Lophotrochozoa</taxon>
        <taxon>Mollusca</taxon>
        <taxon>Gastropoda</taxon>
        <taxon>Caenogastropoda</taxon>
        <taxon>Sorbeoconcha</taxon>
        <taxon>Cerithioidea</taxon>
        <taxon>Batillariidae</taxon>
        <taxon>Batillaria</taxon>
    </lineage>
</organism>
<evidence type="ECO:0000256" key="1">
    <source>
        <dbReference type="SAM" id="MobiDB-lite"/>
    </source>
</evidence>
<keyword evidence="3" id="KW-1185">Reference proteome</keyword>
<proteinExistence type="predicted"/>
<feature type="region of interest" description="Disordered" evidence="1">
    <location>
        <begin position="17"/>
        <end position="64"/>
    </location>
</feature>
<evidence type="ECO:0000313" key="3">
    <source>
        <dbReference type="Proteomes" id="UP001519460"/>
    </source>
</evidence>
<evidence type="ECO:0000313" key="2">
    <source>
        <dbReference type="EMBL" id="KAK7497074.1"/>
    </source>
</evidence>
<comment type="caution">
    <text evidence="2">The sequence shown here is derived from an EMBL/GenBank/DDBJ whole genome shotgun (WGS) entry which is preliminary data.</text>
</comment>
<dbReference type="AlphaFoldDB" id="A0ABD0LCA6"/>
<feature type="non-terminal residue" evidence="2">
    <location>
        <position position="1"/>
    </location>
</feature>